<dbReference type="SMART" id="SM00443">
    <property type="entry name" value="G_patch"/>
    <property type="match status" value="1"/>
</dbReference>
<reference evidence="3" key="1">
    <citation type="submission" date="2023-10" db="EMBL/GenBank/DDBJ databases">
        <authorList>
            <person name="Chen Y."/>
            <person name="Shah S."/>
            <person name="Dougan E. K."/>
            <person name="Thang M."/>
            <person name="Chan C."/>
        </authorList>
    </citation>
    <scope>NUCLEOTIDE SEQUENCE [LARGE SCALE GENOMIC DNA]</scope>
</reference>
<dbReference type="Pfam" id="PF01585">
    <property type="entry name" value="G-patch"/>
    <property type="match status" value="1"/>
</dbReference>
<protein>
    <recommendedName>
        <fullName evidence="2">G-patch domain-containing protein</fullName>
    </recommendedName>
</protein>
<feature type="domain" description="G-patch" evidence="2">
    <location>
        <begin position="32"/>
        <end position="60"/>
    </location>
</feature>
<dbReference type="InterPro" id="IPR000467">
    <property type="entry name" value="G_patch_dom"/>
</dbReference>
<gene>
    <name evidence="3" type="ORF">PCOR1329_LOCUS26499</name>
</gene>
<proteinExistence type="predicted"/>
<dbReference type="InterPro" id="IPR040052">
    <property type="entry name" value="RBM17"/>
</dbReference>
<sequence>AACRRARARASGPPWGRFGAGPRAASGGAMAAMDVGKRMMEKMGWSKGQGLGKDKQGMTSCIIMTKSKGSNTQGRIETAAPIFKNKKEKAEVKKEAFSWPILPSRLQLPDDSAVGLMRHGRLV</sequence>
<feature type="region of interest" description="Disordered" evidence="1">
    <location>
        <begin position="1"/>
        <end position="27"/>
    </location>
</feature>
<dbReference type="PANTHER" id="PTHR13288:SF8">
    <property type="entry name" value="SPLICING FACTOR 45"/>
    <property type="match status" value="1"/>
</dbReference>
<feature type="non-terminal residue" evidence="3">
    <location>
        <position position="1"/>
    </location>
</feature>
<dbReference type="EMBL" id="CAUYUJ010009445">
    <property type="protein sequence ID" value="CAK0826793.1"/>
    <property type="molecule type" value="Genomic_DNA"/>
</dbReference>
<organism evidence="3 4">
    <name type="scientific">Prorocentrum cordatum</name>
    <dbReference type="NCBI Taxonomy" id="2364126"/>
    <lineage>
        <taxon>Eukaryota</taxon>
        <taxon>Sar</taxon>
        <taxon>Alveolata</taxon>
        <taxon>Dinophyceae</taxon>
        <taxon>Prorocentrales</taxon>
        <taxon>Prorocentraceae</taxon>
        <taxon>Prorocentrum</taxon>
    </lineage>
</organism>
<keyword evidence="4" id="KW-1185">Reference proteome</keyword>
<name>A0ABN9S4T6_9DINO</name>
<evidence type="ECO:0000313" key="4">
    <source>
        <dbReference type="Proteomes" id="UP001189429"/>
    </source>
</evidence>
<comment type="caution">
    <text evidence="3">The sequence shown here is derived from an EMBL/GenBank/DDBJ whole genome shotgun (WGS) entry which is preliminary data.</text>
</comment>
<dbReference type="PANTHER" id="PTHR13288">
    <property type="entry name" value="SPLICING FACTOR 45 SPF45"/>
    <property type="match status" value="1"/>
</dbReference>
<accession>A0ABN9S4T6</accession>
<dbReference type="PROSITE" id="PS50174">
    <property type="entry name" value="G_PATCH"/>
    <property type="match status" value="1"/>
</dbReference>
<dbReference type="Proteomes" id="UP001189429">
    <property type="component" value="Unassembled WGS sequence"/>
</dbReference>
<evidence type="ECO:0000313" key="3">
    <source>
        <dbReference type="EMBL" id="CAK0826793.1"/>
    </source>
</evidence>
<evidence type="ECO:0000256" key="1">
    <source>
        <dbReference type="SAM" id="MobiDB-lite"/>
    </source>
</evidence>
<evidence type="ECO:0000259" key="2">
    <source>
        <dbReference type="PROSITE" id="PS50174"/>
    </source>
</evidence>